<dbReference type="AlphaFoldDB" id="A0A1Z3NC46"/>
<proteinExistence type="predicted"/>
<gene>
    <name evidence="2" type="ORF">B9G79_16275</name>
</gene>
<dbReference type="RefSeq" id="WP_088566427.1">
    <property type="nucleotide sequence ID" value="NZ_CP020946.1"/>
</dbReference>
<reference evidence="2 3" key="1">
    <citation type="submission" date="2017-04" db="EMBL/GenBank/DDBJ databases">
        <title>Whole genome sequence of Bdellovibrio bacteriovorus strain SSB218315.</title>
        <authorList>
            <person name="Oyedara O."/>
            <person name="Rodriguez-Perez M.A."/>
        </authorList>
    </citation>
    <scope>NUCLEOTIDE SEQUENCE [LARGE SCALE GENOMIC DNA]</scope>
    <source>
        <strain evidence="2 3">SSB218315</strain>
    </source>
</reference>
<sequence>MQATGKITITPHSPMFQWWDFIPHYTLKDYWNKAPLELDLSEVKAIYKRGPAYLFACQRNGVDYVVYMGSVPEMLGHLPVTDVGPFEVVKLIRKFPSKWKKAFPKLLGLAFVTIILLKMFFSFRS</sequence>
<protein>
    <submittedName>
        <fullName evidence="2">Uncharacterized protein</fullName>
    </submittedName>
</protein>
<evidence type="ECO:0000313" key="2">
    <source>
        <dbReference type="EMBL" id="ASD65011.1"/>
    </source>
</evidence>
<keyword evidence="1" id="KW-0472">Membrane</keyword>
<evidence type="ECO:0000256" key="1">
    <source>
        <dbReference type="SAM" id="Phobius"/>
    </source>
</evidence>
<feature type="transmembrane region" description="Helical" evidence="1">
    <location>
        <begin position="102"/>
        <end position="121"/>
    </location>
</feature>
<dbReference type="OrthoDB" id="5294183at2"/>
<dbReference type="Proteomes" id="UP000197003">
    <property type="component" value="Chromosome"/>
</dbReference>
<keyword evidence="1" id="KW-0812">Transmembrane</keyword>
<dbReference type="EMBL" id="CP020946">
    <property type="protein sequence ID" value="ASD65011.1"/>
    <property type="molecule type" value="Genomic_DNA"/>
</dbReference>
<keyword evidence="1" id="KW-1133">Transmembrane helix</keyword>
<name>A0A1Z3NC46_BDEBC</name>
<accession>A0A1Z3NC46</accession>
<evidence type="ECO:0000313" key="3">
    <source>
        <dbReference type="Proteomes" id="UP000197003"/>
    </source>
</evidence>
<organism evidence="2 3">
    <name type="scientific">Bdellovibrio bacteriovorus</name>
    <dbReference type="NCBI Taxonomy" id="959"/>
    <lineage>
        <taxon>Bacteria</taxon>
        <taxon>Pseudomonadati</taxon>
        <taxon>Bdellovibrionota</taxon>
        <taxon>Bdellovibrionia</taxon>
        <taxon>Bdellovibrionales</taxon>
        <taxon>Pseudobdellovibrionaceae</taxon>
        <taxon>Bdellovibrio</taxon>
    </lineage>
</organism>